<keyword evidence="3" id="KW-1185">Reference proteome</keyword>
<protein>
    <submittedName>
        <fullName evidence="2">Uncharacterized protein</fullName>
    </submittedName>
</protein>
<dbReference type="AlphaFoldDB" id="A0AAP0I208"/>
<feature type="region of interest" description="Disordered" evidence="1">
    <location>
        <begin position="1"/>
        <end position="33"/>
    </location>
</feature>
<sequence length="301" mass="32862">MCNGNRTPSTADLISSDLTGPSEGEERGGWSVNSNGRGLIAPLSLFPMPIFKGNKASGPAGPTGEESLDCAAKKAEARLVSVVISLSAERLQSDPPTRPEAAENVMSKSKKTKDDIRLKEREKERSHSTAPMVLALRAKGLHQSEEIMSSCHHDPYGRVVMLMHSYEFGLERTSMKAWTAWNAWVDLKHLQGPPSPQCDSEELFAAFIAQDTAPMLPRSAYRGMEREDSGLEQVGLEYKARFLICEGNRSDVPHTQLGNRLEGTAAWGMSVSHCKAHFLLWVIGQASGRHYSLGCKGPGTI</sequence>
<gene>
    <name evidence="2" type="ORF">Scep_021633</name>
</gene>
<evidence type="ECO:0000256" key="1">
    <source>
        <dbReference type="SAM" id="MobiDB-lite"/>
    </source>
</evidence>
<evidence type="ECO:0000313" key="3">
    <source>
        <dbReference type="Proteomes" id="UP001419268"/>
    </source>
</evidence>
<dbReference type="EMBL" id="JBBNAG010000009">
    <property type="protein sequence ID" value="KAK9104789.1"/>
    <property type="molecule type" value="Genomic_DNA"/>
</dbReference>
<proteinExistence type="predicted"/>
<comment type="caution">
    <text evidence="2">The sequence shown here is derived from an EMBL/GenBank/DDBJ whole genome shotgun (WGS) entry which is preliminary data.</text>
</comment>
<dbReference type="Proteomes" id="UP001419268">
    <property type="component" value="Unassembled WGS sequence"/>
</dbReference>
<organism evidence="2 3">
    <name type="scientific">Stephania cephalantha</name>
    <dbReference type="NCBI Taxonomy" id="152367"/>
    <lineage>
        <taxon>Eukaryota</taxon>
        <taxon>Viridiplantae</taxon>
        <taxon>Streptophyta</taxon>
        <taxon>Embryophyta</taxon>
        <taxon>Tracheophyta</taxon>
        <taxon>Spermatophyta</taxon>
        <taxon>Magnoliopsida</taxon>
        <taxon>Ranunculales</taxon>
        <taxon>Menispermaceae</taxon>
        <taxon>Menispermoideae</taxon>
        <taxon>Cissampelideae</taxon>
        <taxon>Stephania</taxon>
    </lineage>
</organism>
<name>A0AAP0I208_9MAGN</name>
<feature type="region of interest" description="Disordered" evidence="1">
    <location>
        <begin position="90"/>
        <end position="128"/>
    </location>
</feature>
<accession>A0AAP0I208</accession>
<feature type="compositionally biased region" description="Basic and acidic residues" evidence="1">
    <location>
        <begin position="112"/>
        <end position="127"/>
    </location>
</feature>
<evidence type="ECO:0000313" key="2">
    <source>
        <dbReference type="EMBL" id="KAK9104789.1"/>
    </source>
</evidence>
<reference evidence="2 3" key="1">
    <citation type="submission" date="2024-01" db="EMBL/GenBank/DDBJ databases">
        <title>Genome assemblies of Stephania.</title>
        <authorList>
            <person name="Yang L."/>
        </authorList>
    </citation>
    <scope>NUCLEOTIDE SEQUENCE [LARGE SCALE GENOMIC DNA]</scope>
    <source>
        <strain evidence="2">JXDWG</strain>
        <tissue evidence="2">Leaf</tissue>
    </source>
</reference>
<feature type="compositionally biased region" description="Polar residues" evidence="1">
    <location>
        <begin position="1"/>
        <end position="19"/>
    </location>
</feature>